<protein>
    <recommendedName>
        <fullName evidence="3">BD-FAE-like domain-containing protein</fullName>
    </recommendedName>
</protein>
<keyword evidence="2" id="KW-0472">Membrane</keyword>
<sequence>MVTILFIFWTLSSVFLTLNVFHPLAKRRSSSFFTLLISFALGWLVGDLLPQWILLNSGIALLFSFSDIFNQTLGRAGLVIHLCCWIILIIRLWIILNLPARIDQQLEEQLGSIWQNSSTFFSPPGNFLEVNWHSWLNPNSILEDPRIEIIRNHVFFEEDDLRLRLDIYRPRSSKKKRPVLLQIHGGAWISGSKRQAAFLMTHMAAQGWVCFSVGYRFSPDIKFPQHLIDIKRALKWIRNHADEFGIDTDFIISTGGSAGGHLAALMALTPNESEFQPGFEQEDTRIQGCVPVYGVFDFSTPFSKKTPYPAKAGVLKMVCGGTPETEPECYQQITPANWVSKKTPPFLLLQGETDALIPVQETQAFWHALQSKNRRHSALLTLPLIEHAFDIFPTLTAQCIVPVIEQYLLMLHENYNNQQGKK</sequence>
<evidence type="ECO:0000313" key="4">
    <source>
        <dbReference type="EMBL" id="SVA11987.1"/>
    </source>
</evidence>
<dbReference type="GO" id="GO:0016787">
    <property type="term" value="F:hydrolase activity"/>
    <property type="evidence" value="ECO:0007669"/>
    <property type="project" value="UniProtKB-KW"/>
</dbReference>
<feature type="transmembrane region" description="Helical" evidence="2">
    <location>
        <begin position="73"/>
        <end position="94"/>
    </location>
</feature>
<evidence type="ECO:0000256" key="1">
    <source>
        <dbReference type="ARBA" id="ARBA00022801"/>
    </source>
</evidence>
<reference evidence="4" key="1">
    <citation type="submission" date="2018-05" db="EMBL/GenBank/DDBJ databases">
        <authorList>
            <person name="Lanie J.A."/>
            <person name="Ng W.-L."/>
            <person name="Kazmierczak K.M."/>
            <person name="Andrzejewski T.M."/>
            <person name="Davidsen T.M."/>
            <person name="Wayne K.J."/>
            <person name="Tettelin H."/>
            <person name="Glass J.I."/>
            <person name="Rusch D."/>
            <person name="Podicherti R."/>
            <person name="Tsui H.-C.T."/>
            <person name="Winkler M.E."/>
        </authorList>
    </citation>
    <scope>NUCLEOTIDE SEQUENCE</scope>
</reference>
<dbReference type="InterPro" id="IPR049492">
    <property type="entry name" value="BD-FAE-like_dom"/>
</dbReference>
<evidence type="ECO:0000256" key="2">
    <source>
        <dbReference type="SAM" id="Phobius"/>
    </source>
</evidence>
<keyword evidence="2" id="KW-1133">Transmembrane helix</keyword>
<gene>
    <name evidence="4" type="ORF">METZ01_LOCUS64841</name>
</gene>
<dbReference type="InterPro" id="IPR029058">
    <property type="entry name" value="AB_hydrolase_fold"/>
</dbReference>
<dbReference type="InterPro" id="IPR050300">
    <property type="entry name" value="GDXG_lipolytic_enzyme"/>
</dbReference>
<dbReference type="SUPFAM" id="SSF53474">
    <property type="entry name" value="alpha/beta-Hydrolases"/>
    <property type="match status" value="1"/>
</dbReference>
<keyword evidence="2" id="KW-0812">Transmembrane</keyword>
<dbReference type="Gene3D" id="3.40.50.1820">
    <property type="entry name" value="alpha/beta hydrolase"/>
    <property type="match status" value="1"/>
</dbReference>
<feature type="transmembrane region" description="Helical" evidence="2">
    <location>
        <begin position="32"/>
        <end position="53"/>
    </location>
</feature>
<feature type="transmembrane region" description="Helical" evidence="2">
    <location>
        <begin position="6"/>
        <end position="25"/>
    </location>
</feature>
<dbReference type="AlphaFoldDB" id="A0A381TBB5"/>
<proteinExistence type="predicted"/>
<feature type="domain" description="BD-FAE-like" evidence="3">
    <location>
        <begin position="165"/>
        <end position="369"/>
    </location>
</feature>
<dbReference type="PANTHER" id="PTHR48081:SF33">
    <property type="entry name" value="KYNURENINE FORMAMIDASE"/>
    <property type="match status" value="1"/>
</dbReference>
<name>A0A381TBB5_9ZZZZ</name>
<dbReference type="Pfam" id="PF20434">
    <property type="entry name" value="BD-FAE"/>
    <property type="match status" value="1"/>
</dbReference>
<evidence type="ECO:0000259" key="3">
    <source>
        <dbReference type="Pfam" id="PF20434"/>
    </source>
</evidence>
<dbReference type="EMBL" id="UINC01004124">
    <property type="protein sequence ID" value="SVA11987.1"/>
    <property type="molecule type" value="Genomic_DNA"/>
</dbReference>
<accession>A0A381TBB5</accession>
<organism evidence="4">
    <name type="scientific">marine metagenome</name>
    <dbReference type="NCBI Taxonomy" id="408172"/>
    <lineage>
        <taxon>unclassified sequences</taxon>
        <taxon>metagenomes</taxon>
        <taxon>ecological metagenomes</taxon>
    </lineage>
</organism>
<dbReference type="PANTHER" id="PTHR48081">
    <property type="entry name" value="AB HYDROLASE SUPERFAMILY PROTEIN C4A8.06C"/>
    <property type="match status" value="1"/>
</dbReference>
<keyword evidence="1" id="KW-0378">Hydrolase</keyword>